<keyword evidence="1" id="KW-0378">Hydrolase</keyword>
<keyword evidence="2" id="KW-0732">Signal</keyword>
<dbReference type="PANTHER" id="PTHR11247:SF8">
    <property type="entry name" value="PALMITOYL-PROTEIN THIOESTERASE 1"/>
    <property type="match status" value="1"/>
</dbReference>
<dbReference type="Proteomes" id="UP001209570">
    <property type="component" value="Unassembled WGS sequence"/>
</dbReference>
<dbReference type="InterPro" id="IPR029058">
    <property type="entry name" value="AB_hydrolase_fold"/>
</dbReference>
<keyword evidence="4" id="KW-1185">Reference proteome</keyword>
<evidence type="ECO:0000313" key="4">
    <source>
        <dbReference type="Proteomes" id="UP001209570"/>
    </source>
</evidence>
<organism evidence="3 4">
    <name type="scientific">Pythium insidiosum</name>
    <name type="common">Pythiosis disease agent</name>
    <dbReference type="NCBI Taxonomy" id="114742"/>
    <lineage>
        <taxon>Eukaryota</taxon>
        <taxon>Sar</taxon>
        <taxon>Stramenopiles</taxon>
        <taxon>Oomycota</taxon>
        <taxon>Peronosporomycetes</taxon>
        <taxon>Pythiales</taxon>
        <taxon>Pythiaceae</taxon>
        <taxon>Pythium</taxon>
    </lineage>
</organism>
<evidence type="ECO:0000313" key="3">
    <source>
        <dbReference type="EMBL" id="KAJ0406263.1"/>
    </source>
</evidence>
<dbReference type="Gene3D" id="3.40.50.1820">
    <property type="entry name" value="alpha/beta hydrolase"/>
    <property type="match status" value="1"/>
</dbReference>
<dbReference type="GO" id="GO:0016790">
    <property type="term" value="F:thiolester hydrolase activity"/>
    <property type="evidence" value="ECO:0007669"/>
    <property type="project" value="TreeGrafter"/>
</dbReference>
<dbReference type="EMBL" id="JAKCXM010000034">
    <property type="protein sequence ID" value="KAJ0406263.1"/>
    <property type="molecule type" value="Genomic_DNA"/>
</dbReference>
<accession>A0AAD5LQQ0</accession>
<feature type="chain" id="PRO_5042087423" evidence="2">
    <location>
        <begin position="25"/>
        <end position="370"/>
    </location>
</feature>
<gene>
    <name evidence="3" type="ORF">P43SY_007051</name>
</gene>
<dbReference type="GO" id="GO:0005764">
    <property type="term" value="C:lysosome"/>
    <property type="evidence" value="ECO:0007669"/>
    <property type="project" value="TreeGrafter"/>
</dbReference>
<sequence length="370" mass="41249">MSRLLATTLATLALLFVSSTQVQAQQPPQTQSVSSLPIIFFHGVTSSAQAGYFLQQNLSTPTRPFVALNFCEKECSVRDLPTQVSMAIEQLKTITSNDKRFDGGYIFIGHSQGGVLARAVIEQWNEHKVHTLISLAGAQNGIFYGPQPTDVMPTLFLTKILGPQMLSKDVFDFSNYTDADIASGKMAVDYMKMLNARPELQSRVSIANLPRAPVRMPWLTTNKFLPVINNLVSDSPKDTIRRRCNFLRLQAAHFFASPADEVLSPWQTAIFGMYNEVRDVATLQRDFAKLRVIDMKDTYEYRADTFGLRTLDRRGNLSVRTVQGVSHSCWIADSNAFGQGVCKFQPVFEQHVYPIVMANTPVKAIPAACK</sequence>
<dbReference type="AlphaFoldDB" id="A0AAD5LQQ0"/>
<feature type="signal peptide" evidence="2">
    <location>
        <begin position="1"/>
        <end position="24"/>
    </location>
</feature>
<comment type="caution">
    <text evidence="3">The sequence shown here is derived from an EMBL/GenBank/DDBJ whole genome shotgun (WGS) entry which is preliminary data.</text>
</comment>
<protein>
    <submittedName>
        <fullName evidence="3">Uncharacterized protein</fullName>
    </submittedName>
</protein>
<proteinExistence type="predicted"/>
<dbReference type="PANTHER" id="PTHR11247">
    <property type="entry name" value="PALMITOYL-PROTEIN THIOESTERASE/DOLICHYLDIPHOSPHATASE 1"/>
    <property type="match status" value="1"/>
</dbReference>
<dbReference type="SUPFAM" id="SSF53474">
    <property type="entry name" value="alpha/beta-Hydrolases"/>
    <property type="match status" value="1"/>
</dbReference>
<reference evidence="3" key="1">
    <citation type="submission" date="2021-12" db="EMBL/GenBank/DDBJ databases">
        <title>Prjna785345.</title>
        <authorList>
            <person name="Rujirawat T."/>
            <person name="Krajaejun T."/>
        </authorList>
    </citation>
    <scope>NUCLEOTIDE SEQUENCE</scope>
    <source>
        <strain evidence="3">Pi057C3</strain>
    </source>
</reference>
<evidence type="ECO:0000256" key="2">
    <source>
        <dbReference type="SAM" id="SignalP"/>
    </source>
</evidence>
<evidence type="ECO:0000256" key="1">
    <source>
        <dbReference type="ARBA" id="ARBA00022801"/>
    </source>
</evidence>
<name>A0AAD5LQQ0_PYTIN</name>
<dbReference type="Pfam" id="PF02089">
    <property type="entry name" value="Palm_thioest"/>
    <property type="match status" value="1"/>
</dbReference>